<dbReference type="AlphaFoldDB" id="A0A564LJZ0"/>
<evidence type="ECO:0000259" key="6">
    <source>
        <dbReference type="Pfam" id="PF00419"/>
    </source>
</evidence>
<dbReference type="OrthoDB" id="7030999at2"/>
<dbReference type="PANTHER" id="PTHR33420:SF3">
    <property type="entry name" value="FIMBRIAL SUBUNIT ELFA"/>
    <property type="match status" value="1"/>
</dbReference>
<proteinExistence type="inferred from homology"/>
<dbReference type="InterPro" id="IPR050263">
    <property type="entry name" value="Bact_Fimbrial_Adh_Pro"/>
</dbReference>
<dbReference type="Gene3D" id="2.60.40.1090">
    <property type="entry name" value="Fimbrial-type adhesion domain"/>
    <property type="match status" value="1"/>
</dbReference>
<dbReference type="RefSeq" id="WP_142513941.1">
    <property type="nucleotide sequence ID" value="NZ_CABGGQ010000014.1"/>
</dbReference>
<evidence type="ECO:0000256" key="1">
    <source>
        <dbReference type="ARBA" id="ARBA00004561"/>
    </source>
</evidence>
<keyword evidence="3 5" id="KW-0732">Signal</keyword>
<dbReference type="GO" id="GO:0009289">
    <property type="term" value="C:pilus"/>
    <property type="evidence" value="ECO:0007669"/>
    <property type="project" value="UniProtKB-SubCell"/>
</dbReference>
<sequence>MMTIKIAGGLSGALLYLISSSAIAYDGTLNFEGEAIQSTCVFEGISVAGGTPSLNPVIDLPAISAESLASGDIMGETTLSLHFRDCVYMEGEMTGHPSFHTDNVSSDGTLYMPNQTADSAKNVGFQITNYSEDGTRSGIQRPNYKGNSYAAWFPRVKGNIINNLYRVSYRKVPGSGAITPGNMSASVTYNIIYY</sequence>
<dbReference type="InterPro" id="IPR000259">
    <property type="entry name" value="Adhesion_dom_fimbrial"/>
</dbReference>
<evidence type="ECO:0000256" key="2">
    <source>
        <dbReference type="ARBA" id="ARBA00006671"/>
    </source>
</evidence>
<evidence type="ECO:0000256" key="4">
    <source>
        <dbReference type="ARBA" id="ARBA00023263"/>
    </source>
</evidence>
<accession>A0A564LJZ0</accession>
<keyword evidence="4" id="KW-0281">Fimbrium</keyword>
<comment type="similarity">
    <text evidence="2">Belongs to the fimbrial protein family.</text>
</comment>
<dbReference type="SUPFAM" id="SSF49401">
    <property type="entry name" value="Bacterial adhesins"/>
    <property type="match status" value="1"/>
</dbReference>
<dbReference type="Proteomes" id="UP000317374">
    <property type="component" value="Unassembled WGS sequence"/>
</dbReference>
<feature type="domain" description="Fimbrial-type adhesion" evidence="6">
    <location>
        <begin position="30"/>
        <end position="193"/>
    </location>
</feature>
<evidence type="ECO:0000313" key="8">
    <source>
        <dbReference type="Proteomes" id="UP000317374"/>
    </source>
</evidence>
<dbReference type="Pfam" id="PF00419">
    <property type="entry name" value="Fimbrial"/>
    <property type="match status" value="1"/>
</dbReference>
<evidence type="ECO:0000256" key="3">
    <source>
        <dbReference type="ARBA" id="ARBA00022729"/>
    </source>
</evidence>
<evidence type="ECO:0000256" key="5">
    <source>
        <dbReference type="SAM" id="SignalP"/>
    </source>
</evidence>
<dbReference type="GO" id="GO:0043709">
    <property type="term" value="P:cell adhesion involved in single-species biofilm formation"/>
    <property type="evidence" value="ECO:0007669"/>
    <property type="project" value="TreeGrafter"/>
</dbReference>
<evidence type="ECO:0000313" key="7">
    <source>
        <dbReference type="EMBL" id="VUS81956.1"/>
    </source>
</evidence>
<protein>
    <recommendedName>
        <fullName evidence="6">Fimbrial-type adhesion domain-containing protein</fullName>
    </recommendedName>
</protein>
<name>A0A564LJZ0_9ENTR</name>
<dbReference type="InterPro" id="IPR036937">
    <property type="entry name" value="Adhesion_dom_fimbrial_sf"/>
</dbReference>
<reference evidence="7 8" key="1">
    <citation type="submission" date="2019-07" db="EMBL/GenBank/DDBJ databases">
        <authorList>
            <person name="Brisse S."/>
            <person name="Rodrigues C."/>
            <person name="Thorpe H."/>
        </authorList>
    </citation>
    <scope>NUCLEOTIDE SEQUENCE [LARGE SCALE GENOMIC DNA]</scope>
    <source>
        <strain evidence="7">SB6422</strain>
    </source>
</reference>
<dbReference type="PANTHER" id="PTHR33420">
    <property type="entry name" value="FIMBRIAL SUBUNIT ELFA-RELATED"/>
    <property type="match status" value="1"/>
</dbReference>
<gene>
    <name evidence="7" type="ORF">SB6422_02390</name>
</gene>
<dbReference type="InterPro" id="IPR008966">
    <property type="entry name" value="Adhesion_dom_sf"/>
</dbReference>
<feature type="signal peptide" evidence="5">
    <location>
        <begin position="1"/>
        <end position="24"/>
    </location>
</feature>
<organism evidence="7 8">
    <name type="scientific">Klebsiella huaxiensis</name>
    <dbReference type="NCBI Taxonomy" id="2153354"/>
    <lineage>
        <taxon>Bacteria</taxon>
        <taxon>Pseudomonadati</taxon>
        <taxon>Pseudomonadota</taxon>
        <taxon>Gammaproteobacteria</taxon>
        <taxon>Enterobacterales</taxon>
        <taxon>Enterobacteriaceae</taxon>
        <taxon>Klebsiella/Raoultella group</taxon>
        <taxon>Klebsiella</taxon>
    </lineage>
</organism>
<comment type="subcellular location">
    <subcellularLocation>
        <location evidence="1">Fimbrium</location>
    </subcellularLocation>
</comment>
<dbReference type="EMBL" id="CABGGW010000034">
    <property type="protein sequence ID" value="VUS81956.1"/>
    <property type="molecule type" value="Genomic_DNA"/>
</dbReference>
<feature type="chain" id="PRO_5021949087" description="Fimbrial-type adhesion domain-containing protein" evidence="5">
    <location>
        <begin position="25"/>
        <end position="194"/>
    </location>
</feature>